<dbReference type="HOGENOM" id="CLU_036110_3_1_4"/>
<feature type="binding site" evidence="3">
    <location>
        <position position="101"/>
    </location>
    <ligand>
        <name>substrate</name>
    </ligand>
</feature>
<feature type="binding site" evidence="3">
    <location>
        <position position="148"/>
    </location>
    <ligand>
        <name>a divalent metal cation</name>
        <dbReference type="ChEBI" id="CHEBI:60240"/>
    </ligand>
</feature>
<evidence type="ECO:0000256" key="1">
    <source>
        <dbReference type="ARBA" id="ARBA00008853"/>
    </source>
</evidence>
<evidence type="ECO:0000259" key="4">
    <source>
        <dbReference type="Pfam" id="PF08450"/>
    </source>
</evidence>
<feature type="domain" description="SMP-30/Gluconolactonase/LRE-like region" evidence="4">
    <location>
        <begin position="15"/>
        <end position="265"/>
    </location>
</feature>
<dbReference type="InterPro" id="IPR013658">
    <property type="entry name" value="SGL"/>
</dbReference>
<dbReference type="OrthoDB" id="9775406at2"/>
<evidence type="ECO:0000313" key="5">
    <source>
        <dbReference type="EMBL" id="EIM31479.1"/>
    </source>
</evidence>
<evidence type="ECO:0000256" key="3">
    <source>
        <dbReference type="PIRSR" id="PIRSR605511-2"/>
    </source>
</evidence>
<dbReference type="SUPFAM" id="SSF63829">
    <property type="entry name" value="Calcium-dependent phosphotriesterase"/>
    <property type="match status" value="1"/>
</dbReference>
<dbReference type="Proteomes" id="UP000053899">
    <property type="component" value="Unassembled WGS sequence"/>
</dbReference>
<dbReference type="Gene3D" id="2.120.10.30">
    <property type="entry name" value="TolB, C-terminal domain"/>
    <property type="match status" value="1"/>
</dbReference>
<accession>I4Z5I7</accession>
<proteinExistence type="inferred from homology"/>
<comment type="cofactor">
    <cofactor evidence="3">
        <name>Zn(2+)</name>
        <dbReference type="ChEBI" id="CHEBI:29105"/>
    </cofactor>
    <text evidence="3">Binds 1 divalent metal cation per subunit.</text>
</comment>
<dbReference type="PRINTS" id="PR01790">
    <property type="entry name" value="SMP30FAMILY"/>
</dbReference>
<keyword evidence="6" id="KW-1185">Reference proteome</keyword>
<dbReference type="GeneID" id="92352237"/>
<keyword evidence="3" id="KW-0862">Zinc</keyword>
<protein>
    <submittedName>
        <fullName evidence="5">Gluconolactonase</fullName>
    </submittedName>
</protein>
<feature type="binding site" evidence="3">
    <location>
        <position position="207"/>
    </location>
    <ligand>
        <name>a divalent metal cation</name>
        <dbReference type="ChEBI" id="CHEBI:60240"/>
    </ligand>
</feature>
<dbReference type="InterPro" id="IPR011042">
    <property type="entry name" value="6-blade_b-propeller_TolB-like"/>
</dbReference>
<feature type="binding site" evidence="3">
    <location>
        <position position="103"/>
    </location>
    <ligand>
        <name>substrate</name>
    </ligand>
</feature>
<dbReference type="GO" id="GO:0005509">
    <property type="term" value="F:calcium ion binding"/>
    <property type="evidence" value="ECO:0007669"/>
    <property type="project" value="TreeGrafter"/>
</dbReference>
<dbReference type="GO" id="GO:0019853">
    <property type="term" value="P:L-ascorbic acid biosynthetic process"/>
    <property type="evidence" value="ECO:0007669"/>
    <property type="project" value="TreeGrafter"/>
</dbReference>
<gene>
    <name evidence="5" type="ORF">LepocDRAFT_00002100</name>
</gene>
<dbReference type="PANTHER" id="PTHR10907:SF47">
    <property type="entry name" value="REGUCALCIN"/>
    <property type="match status" value="1"/>
</dbReference>
<dbReference type="PANTHER" id="PTHR10907">
    <property type="entry name" value="REGUCALCIN"/>
    <property type="match status" value="1"/>
</dbReference>
<sequence length="301" mass="33188">MLCSTIRPVSGSCLLGESPFWHPIDQVLYWCDIPGRSLHCLDPVTELEQAWQLPWEPGCVVPAEDGGLWVALRDGVHRFDPLVGRCVELLAAAPYDVRQERFNDGKCDPQGRFWVGTLYEPRDKLLASLYRLDPNGFKACASGVTTANGLAWSVDGRTMYWSDTKAHRIDAFDVDPDAGVISRRRTFVSFPLRDLGQPLETYGGRPDGAAMDQEGGYWVAMYEGARLLRLDASGRVTDEIALPVQCPTMLTFGGADLRTLYVTTASYNRPAAELVVQPWAGKVLSMRVAVAGLAAPLARRL</sequence>
<dbReference type="RefSeq" id="WP_009453438.1">
    <property type="nucleotide sequence ID" value="NZ_JH660680.1"/>
</dbReference>
<name>I4Z5I7_9BURK</name>
<dbReference type="Pfam" id="PF08450">
    <property type="entry name" value="SGL"/>
    <property type="match status" value="1"/>
</dbReference>
<comment type="similarity">
    <text evidence="1">Belongs to the SMP-30/CGR1 family.</text>
</comment>
<dbReference type="GO" id="GO:0004341">
    <property type="term" value="F:gluconolactonase activity"/>
    <property type="evidence" value="ECO:0007669"/>
    <property type="project" value="TreeGrafter"/>
</dbReference>
<dbReference type="InterPro" id="IPR005511">
    <property type="entry name" value="SMP-30"/>
</dbReference>
<keyword evidence="3" id="KW-0479">Metal-binding</keyword>
<evidence type="ECO:0000256" key="2">
    <source>
        <dbReference type="PIRSR" id="PIRSR605511-1"/>
    </source>
</evidence>
<feature type="binding site" evidence="3">
    <location>
        <position position="17"/>
    </location>
    <ligand>
        <name>a divalent metal cation</name>
        <dbReference type="ChEBI" id="CHEBI:60240"/>
    </ligand>
</feature>
<organism evidence="5 6">
    <name type="scientific">Leptothrix ochracea L12</name>
    <dbReference type="NCBI Taxonomy" id="735332"/>
    <lineage>
        <taxon>Bacteria</taxon>
        <taxon>Pseudomonadati</taxon>
        <taxon>Pseudomonadota</taxon>
        <taxon>Betaproteobacteria</taxon>
        <taxon>Burkholderiales</taxon>
        <taxon>Sphaerotilaceae</taxon>
        <taxon>Leptothrix</taxon>
    </lineage>
</organism>
<reference evidence="5 6" key="1">
    <citation type="submission" date="2012-04" db="EMBL/GenBank/DDBJ databases">
        <title>Improved High-Quality Draft sequence of Leptothrix ochracea L12.</title>
        <authorList>
            <consortium name="US DOE Joint Genome Institute"/>
            <person name="Lucas S."/>
            <person name="Han J."/>
            <person name="Lapidus A."/>
            <person name="Cheng J.-F."/>
            <person name="Goodwin L."/>
            <person name="Pitluck S."/>
            <person name="Peters L."/>
            <person name="Zeytun A."/>
            <person name="Detter J.C."/>
            <person name="Han C."/>
            <person name="Tapia R."/>
            <person name="Land M."/>
            <person name="Hauser L."/>
            <person name="Kyrpides N."/>
            <person name="Ivanova N."/>
            <person name="Pagani I."/>
            <person name="Stepanauskas R."/>
            <person name="Masland D."/>
            <person name="Poulton N."/>
            <person name="Emerson D."/>
            <person name="Fleming E."/>
            <person name="Woyke T."/>
        </authorList>
    </citation>
    <scope>NUCLEOTIDE SEQUENCE [LARGE SCALE GENOMIC DNA]</scope>
    <source>
        <strain evidence="5 6">L12</strain>
    </source>
</reference>
<dbReference type="AlphaFoldDB" id="I4Z5I7"/>
<evidence type="ECO:0000313" key="6">
    <source>
        <dbReference type="Proteomes" id="UP000053899"/>
    </source>
</evidence>
<feature type="active site" description="Proton donor/acceptor" evidence="2">
    <location>
        <position position="207"/>
    </location>
</feature>
<dbReference type="EMBL" id="JH660680">
    <property type="protein sequence ID" value="EIM31479.1"/>
    <property type="molecule type" value="Genomic_DNA"/>
</dbReference>